<dbReference type="PANTHER" id="PTHR36307:SF1">
    <property type="entry name" value="FLAGELLA BASAL BODY P-RING FORMATION PROTEIN FLGA"/>
    <property type="match status" value="1"/>
</dbReference>
<dbReference type="GO" id="GO:0044780">
    <property type="term" value="P:bacterial-type flagellum assembly"/>
    <property type="evidence" value="ECO:0007669"/>
    <property type="project" value="InterPro"/>
</dbReference>
<accession>A0A3B0W887</accession>
<evidence type="ECO:0000313" key="3">
    <source>
        <dbReference type="EMBL" id="VAW48563.1"/>
    </source>
</evidence>
<name>A0A3B0W887_9ZZZZ</name>
<protein>
    <recommendedName>
        <fullName evidence="4">Flagella basal body P-ring formation protein FlgA</fullName>
    </recommendedName>
</protein>
<dbReference type="Pfam" id="PF13144">
    <property type="entry name" value="ChapFlgA"/>
    <property type="match status" value="1"/>
</dbReference>
<sequence length="238" mass="26336">MKKTMLLITTLSILTNPLLSLQANQTNHSSQQQAHSEIYALASEYLKQKTNQKIFEAAFEVKKLSKSLALPLCQSPLILKDRNSNKVSGRVTLSISCEQPSWRVFIPVIISGKLPVILTTKGIPKQAVIKKEHVKRTLLPYQKVPKGHLIDINTAIGMRAIRAIPANKALKIKDLSPPYWVFKNQQINIITRIGGTEVRAIGVALKNGVEQEQVPIKNTSSQKTIKGIVIAPNTVLIP</sequence>
<gene>
    <name evidence="3" type="ORF">MNBD_GAMMA04-1374</name>
</gene>
<dbReference type="InterPro" id="IPR041231">
    <property type="entry name" value="FlgA_N"/>
</dbReference>
<dbReference type="NCBIfam" id="TIGR03170">
    <property type="entry name" value="flgA_cterm"/>
    <property type="match status" value="1"/>
</dbReference>
<dbReference type="PANTHER" id="PTHR36307">
    <property type="entry name" value="FLAGELLA BASAL BODY P-RING FORMATION PROTEIN FLGA"/>
    <property type="match status" value="1"/>
</dbReference>
<dbReference type="Gene3D" id="2.30.30.760">
    <property type="match status" value="1"/>
</dbReference>
<evidence type="ECO:0000259" key="1">
    <source>
        <dbReference type="Pfam" id="PF13144"/>
    </source>
</evidence>
<evidence type="ECO:0000259" key="2">
    <source>
        <dbReference type="Pfam" id="PF17656"/>
    </source>
</evidence>
<dbReference type="EMBL" id="UOFB01000275">
    <property type="protein sequence ID" value="VAW48563.1"/>
    <property type="molecule type" value="Genomic_DNA"/>
</dbReference>
<dbReference type="InterPro" id="IPR039246">
    <property type="entry name" value="Flagellar_FlgA"/>
</dbReference>
<organism evidence="3">
    <name type="scientific">hydrothermal vent metagenome</name>
    <dbReference type="NCBI Taxonomy" id="652676"/>
    <lineage>
        <taxon>unclassified sequences</taxon>
        <taxon>metagenomes</taxon>
        <taxon>ecological metagenomes</taxon>
    </lineage>
</organism>
<feature type="domain" description="Flagella basal body P-ring formation protein FlgA SAF" evidence="1">
    <location>
        <begin position="115"/>
        <end position="237"/>
    </location>
</feature>
<dbReference type="Gene3D" id="3.90.1210.10">
    <property type="entry name" value="Antifreeze-like/N-acetylneuraminic acid synthase C-terminal domain"/>
    <property type="match status" value="1"/>
</dbReference>
<dbReference type="AlphaFoldDB" id="A0A3B0W887"/>
<feature type="domain" description="FlgA N-terminal" evidence="2">
    <location>
        <begin position="38"/>
        <end position="109"/>
    </location>
</feature>
<evidence type="ECO:0008006" key="4">
    <source>
        <dbReference type="Google" id="ProtNLM"/>
    </source>
</evidence>
<reference evidence="3" key="1">
    <citation type="submission" date="2018-06" db="EMBL/GenBank/DDBJ databases">
        <authorList>
            <person name="Zhirakovskaya E."/>
        </authorList>
    </citation>
    <scope>NUCLEOTIDE SEQUENCE</scope>
</reference>
<dbReference type="InterPro" id="IPR017585">
    <property type="entry name" value="SAF_FlgA"/>
</dbReference>
<dbReference type="CDD" id="cd11614">
    <property type="entry name" value="SAF_CpaB_FlgA_like"/>
    <property type="match status" value="1"/>
</dbReference>
<proteinExistence type="predicted"/>
<dbReference type="Pfam" id="PF17656">
    <property type="entry name" value="ChapFlgA_N"/>
    <property type="match status" value="1"/>
</dbReference>